<protein>
    <submittedName>
        <fullName evidence="1">Uncharacterized protein</fullName>
    </submittedName>
</protein>
<evidence type="ECO:0000313" key="2">
    <source>
        <dbReference type="Proteomes" id="UP000596074"/>
    </source>
</evidence>
<organism evidence="1 2">
    <name type="scientific">Venatoribacter cucullus</name>
    <dbReference type="NCBI Taxonomy" id="2661630"/>
    <lineage>
        <taxon>Bacteria</taxon>
        <taxon>Pseudomonadati</taxon>
        <taxon>Pseudomonadota</taxon>
        <taxon>Gammaproteobacteria</taxon>
        <taxon>Oceanospirillales</taxon>
        <taxon>Oceanospirillaceae</taxon>
        <taxon>Venatoribacter</taxon>
    </lineage>
</organism>
<proteinExistence type="predicted"/>
<sequence length="56" mass="6420">MKDLAAYLLERYERMKGKAKISEEAEFTGVNEHSEEIFNAAIQSAVALAEFLWRTL</sequence>
<evidence type="ECO:0000313" key="1">
    <source>
        <dbReference type="EMBL" id="QQD24156.1"/>
    </source>
</evidence>
<dbReference type="KEGG" id="vcw:GJQ55_06565"/>
<gene>
    <name evidence="1" type="ORF">GJQ55_06565</name>
</gene>
<reference evidence="1 2" key="1">
    <citation type="submission" date="2019-11" db="EMBL/GenBank/DDBJ databases">
        <title>Venatorbacter sp. nov. a predator of Campylobacter and other Gram-negative bacteria.</title>
        <authorList>
            <person name="Saeedi A."/>
            <person name="Cummings N.J."/>
            <person name="Connerton I.F."/>
            <person name="Connerton P.L."/>
        </authorList>
    </citation>
    <scope>NUCLEOTIDE SEQUENCE [LARGE SCALE GENOMIC DNA]</scope>
    <source>
        <strain evidence="1">XL5</strain>
    </source>
</reference>
<dbReference type="EMBL" id="CP046056">
    <property type="protein sequence ID" value="QQD24156.1"/>
    <property type="molecule type" value="Genomic_DNA"/>
</dbReference>
<keyword evidence="2" id="KW-1185">Reference proteome</keyword>
<accession>A0A9X7UY35</accession>
<dbReference type="Proteomes" id="UP000596074">
    <property type="component" value="Chromosome"/>
</dbReference>
<dbReference type="AlphaFoldDB" id="A0A9X7UY35"/>
<dbReference type="RefSeq" id="WP_228346714.1">
    <property type="nucleotide sequence ID" value="NZ_CP045550.1"/>
</dbReference>
<name>A0A9X7UY35_9GAMM</name>